<dbReference type="InterPro" id="IPR013783">
    <property type="entry name" value="Ig-like_fold"/>
</dbReference>
<sequence>MSQPVTVTQDKFIIVQAGISVELKCEHKQTSYIAMYWYQQKAQQGLKLMVHSTGAGDNGNMEGGFSSWNLSRTHVLNSTLTLPSAGPGDSAVYFCAISQHS</sequence>
<gene>
    <name evidence="4" type="ORF">GDO54_004071</name>
</gene>
<proteinExistence type="predicted"/>
<dbReference type="SMART" id="SM00406">
    <property type="entry name" value="IGv"/>
    <property type="match status" value="1"/>
</dbReference>
<protein>
    <recommendedName>
        <fullName evidence="3">Ig-like domain-containing protein</fullName>
    </recommendedName>
</protein>
<dbReference type="PROSITE" id="PS50835">
    <property type="entry name" value="IG_LIKE"/>
    <property type="match status" value="1"/>
</dbReference>
<organism evidence="4 5">
    <name type="scientific">Pyxicephalus adspersus</name>
    <name type="common">African bullfrog</name>
    <dbReference type="NCBI Taxonomy" id="30357"/>
    <lineage>
        <taxon>Eukaryota</taxon>
        <taxon>Metazoa</taxon>
        <taxon>Chordata</taxon>
        <taxon>Craniata</taxon>
        <taxon>Vertebrata</taxon>
        <taxon>Euteleostomi</taxon>
        <taxon>Amphibia</taxon>
        <taxon>Batrachia</taxon>
        <taxon>Anura</taxon>
        <taxon>Neobatrachia</taxon>
        <taxon>Ranoidea</taxon>
        <taxon>Pyxicephalidae</taxon>
        <taxon>Pyxicephalinae</taxon>
        <taxon>Pyxicephalus</taxon>
    </lineage>
</organism>
<dbReference type="Proteomes" id="UP001181693">
    <property type="component" value="Unassembled WGS sequence"/>
</dbReference>
<dbReference type="InterPro" id="IPR007110">
    <property type="entry name" value="Ig-like_dom"/>
</dbReference>
<evidence type="ECO:0000256" key="1">
    <source>
        <dbReference type="ARBA" id="ARBA00022729"/>
    </source>
</evidence>
<name>A0AAV2ZIA4_PYXAD</name>
<dbReference type="InterPro" id="IPR050413">
    <property type="entry name" value="TCR_beta_variable"/>
</dbReference>
<keyword evidence="5" id="KW-1185">Reference proteome</keyword>
<dbReference type="SUPFAM" id="SSF48726">
    <property type="entry name" value="Immunoglobulin"/>
    <property type="match status" value="1"/>
</dbReference>
<keyword evidence="2" id="KW-0391">Immunity</keyword>
<evidence type="ECO:0000256" key="2">
    <source>
        <dbReference type="ARBA" id="ARBA00022859"/>
    </source>
</evidence>
<feature type="domain" description="Ig-like" evidence="3">
    <location>
        <begin position="4"/>
        <end position="101"/>
    </location>
</feature>
<dbReference type="Pfam" id="PF07686">
    <property type="entry name" value="V-set"/>
    <property type="match status" value="1"/>
</dbReference>
<dbReference type="PANTHER" id="PTHR23268">
    <property type="entry name" value="T-CELL RECEPTOR BETA CHAIN"/>
    <property type="match status" value="1"/>
</dbReference>
<dbReference type="EMBL" id="DYDO01000012">
    <property type="protein sequence ID" value="DBA14785.1"/>
    <property type="molecule type" value="Genomic_DNA"/>
</dbReference>
<dbReference type="AlphaFoldDB" id="A0AAV2ZIA4"/>
<dbReference type="GO" id="GO:0005886">
    <property type="term" value="C:plasma membrane"/>
    <property type="evidence" value="ECO:0007669"/>
    <property type="project" value="TreeGrafter"/>
</dbReference>
<dbReference type="GO" id="GO:0002376">
    <property type="term" value="P:immune system process"/>
    <property type="evidence" value="ECO:0007669"/>
    <property type="project" value="UniProtKB-KW"/>
</dbReference>
<evidence type="ECO:0000259" key="3">
    <source>
        <dbReference type="PROSITE" id="PS50835"/>
    </source>
</evidence>
<dbReference type="GO" id="GO:0007166">
    <property type="term" value="P:cell surface receptor signaling pathway"/>
    <property type="evidence" value="ECO:0007669"/>
    <property type="project" value="TreeGrafter"/>
</dbReference>
<dbReference type="Gene3D" id="2.60.40.10">
    <property type="entry name" value="Immunoglobulins"/>
    <property type="match status" value="1"/>
</dbReference>
<keyword evidence="1" id="KW-0732">Signal</keyword>
<dbReference type="InterPro" id="IPR036179">
    <property type="entry name" value="Ig-like_dom_sf"/>
</dbReference>
<dbReference type="PANTHER" id="PTHR23268:SF124">
    <property type="entry name" value="IG-LIKE DOMAIN-CONTAINING PROTEIN"/>
    <property type="match status" value="1"/>
</dbReference>
<comment type="caution">
    <text evidence="4">The sequence shown here is derived from an EMBL/GenBank/DDBJ whole genome shotgun (WGS) entry which is preliminary data.</text>
</comment>
<accession>A0AAV2ZIA4</accession>
<dbReference type="InterPro" id="IPR013106">
    <property type="entry name" value="Ig_V-set"/>
</dbReference>
<evidence type="ECO:0000313" key="5">
    <source>
        <dbReference type="Proteomes" id="UP001181693"/>
    </source>
</evidence>
<evidence type="ECO:0000313" key="4">
    <source>
        <dbReference type="EMBL" id="DBA14785.1"/>
    </source>
</evidence>
<reference evidence="4" key="1">
    <citation type="thesis" date="2020" institute="ProQuest LLC" country="789 East Eisenhower Parkway, Ann Arbor, MI, USA">
        <title>Comparative Genomics and Chromosome Evolution.</title>
        <authorList>
            <person name="Mudd A.B."/>
        </authorList>
    </citation>
    <scope>NUCLEOTIDE SEQUENCE</scope>
    <source>
        <strain evidence="4">1538</strain>
        <tissue evidence="4">Blood</tissue>
    </source>
</reference>